<keyword evidence="9" id="KW-0472">Membrane</keyword>
<comment type="caution">
    <text evidence="9">Lacks conserved residue(s) required for the propagation of feature annotation.</text>
</comment>
<keyword evidence="6 9" id="KW-0460">Magnesium</keyword>
<dbReference type="AlphaFoldDB" id="A0A6A5GR93"/>
<dbReference type="FunFam" id="2.70.150.10:FF:000109">
    <property type="entry name" value="Cation-transporting ATPase"/>
    <property type="match status" value="1"/>
</dbReference>
<evidence type="ECO:0000259" key="12">
    <source>
        <dbReference type="Pfam" id="PF12409"/>
    </source>
</evidence>
<evidence type="ECO:0000256" key="9">
    <source>
        <dbReference type="RuleBase" id="RU362082"/>
    </source>
</evidence>
<dbReference type="EC" id="7.2.2.-" evidence="9"/>
<evidence type="ECO:0000256" key="7">
    <source>
        <dbReference type="ARBA" id="ARBA00022967"/>
    </source>
</evidence>
<dbReference type="Pfam" id="PF00122">
    <property type="entry name" value="E1-E2_ATPase"/>
    <property type="match status" value="1"/>
</dbReference>
<keyword evidence="3 9" id="KW-0479">Metal-binding</keyword>
<dbReference type="GO" id="GO:0046872">
    <property type="term" value="F:metal ion binding"/>
    <property type="evidence" value="ECO:0007669"/>
    <property type="project" value="UniProtKB-UniRule"/>
</dbReference>
<dbReference type="PANTHER" id="PTHR45630:SF8">
    <property type="entry name" value="CATION-TRANSPORTING ATPASE"/>
    <property type="match status" value="1"/>
</dbReference>
<gene>
    <name evidence="13" type="ORF">GCK72_014426</name>
</gene>
<dbReference type="InterPro" id="IPR006544">
    <property type="entry name" value="P-type_TPase_V"/>
</dbReference>
<comment type="caution">
    <text evidence="13">The sequence shown here is derived from an EMBL/GenBank/DDBJ whole genome shotgun (WGS) entry which is preliminary data.</text>
</comment>
<dbReference type="Pfam" id="PF12409">
    <property type="entry name" value="P5-ATPase"/>
    <property type="match status" value="1"/>
</dbReference>
<keyword evidence="9" id="KW-1133">Transmembrane helix</keyword>
<keyword evidence="9" id="KW-0812">Transmembrane</keyword>
<evidence type="ECO:0000256" key="4">
    <source>
        <dbReference type="ARBA" id="ARBA00022741"/>
    </source>
</evidence>
<feature type="transmembrane region" description="Helical" evidence="9">
    <location>
        <begin position="34"/>
        <end position="53"/>
    </location>
</feature>
<feature type="domain" description="P-type ATPase A" evidence="10">
    <location>
        <begin position="250"/>
        <end position="344"/>
    </location>
</feature>
<dbReference type="PANTHER" id="PTHR45630">
    <property type="entry name" value="CATION-TRANSPORTING ATPASE-RELATED"/>
    <property type="match status" value="1"/>
</dbReference>
<evidence type="ECO:0000259" key="11">
    <source>
        <dbReference type="Pfam" id="PF00690"/>
    </source>
</evidence>
<feature type="transmembrane region" description="Helical" evidence="9">
    <location>
        <begin position="215"/>
        <end position="235"/>
    </location>
</feature>
<dbReference type="GO" id="GO:0005524">
    <property type="term" value="F:ATP binding"/>
    <property type="evidence" value="ECO:0007669"/>
    <property type="project" value="UniProtKB-UniRule"/>
</dbReference>
<proteinExistence type="inferred from homology"/>
<dbReference type="GO" id="GO:0015203">
    <property type="term" value="F:polyamine transmembrane transporter activity"/>
    <property type="evidence" value="ECO:0007669"/>
    <property type="project" value="TreeGrafter"/>
</dbReference>
<evidence type="ECO:0000313" key="13">
    <source>
        <dbReference type="EMBL" id="KAF1757968.1"/>
    </source>
</evidence>
<dbReference type="KEGG" id="crq:GCK72_014426"/>
<keyword evidence="5 9" id="KW-0067">ATP-binding</keyword>
<dbReference type="GeneID" id="9798302"/>
<keyword evidence="4 9" id="KW-0547">Nucleotide-binding</keyword>
<reference evidence="13 14" key="1">
    <citation type="submission" date="2019-12" db="EMBL/GenBank/DDBJ databases">
        <title>Chromosome-level assembly of the Caenorhabditis remanei genome.</title>
        <authorList>
            <person name="Teterina A.A."/>
            <person name="Willis J.H."/>
            <person name="Phillips P.C."/>
        </authorList>
    </citation>
    <scope>NUCLEOTIDE SEQUENCE [LARGE SCALE GENOMIC DNA]</scope>
    <source>
        <strain evidence="13 14">PX506</strain>
        <tissue evidence="13">Whole organism</tissue>
    </source>
</reference>
<evidence type="ECO:0000256" key="5">
    <source>
        <dbReference type="ARBA" id="ARBA00022840"/>
    </source>
</evidence>
<comment type="similarity">
    <text evidence="9">Belongs to the cation transport ATPase (P-type) (TC 3.A.3) family. Type V subfamily.</text>
</comment>
<protein>
    <recommendedName>
        <fullName evidence="9">Cation-transporting ATPase</fullName>
        <ecNumber evidence="9">7.2.2.-</ecNumber>
    </recommendedName>
</protein>
<dbReference type="GO" id="GO:0006874">
    <property type="term" value="P:intracellular calcium ion homeostasis"/>
    <property type="evidence" value="ECO:0007669"/>
    <property type="project" value="TreeGrafter"/>
</dbReference>
<feature type="domain" description="Cation-transporting P-type ATPase N-terminal" evidence="11">
    <location>
        <begin position="159"/>
        <end position="210"/>
    </location>
</feature>
<evidence type="ECO:0000256" key="6">
    <source>
        <dbReference type="ARBA" id="ARBA00022842"/>
    </source>
</evidence>
<dbReference type="InterPro" id="IPR023298">
    <property type="entry name" value="ATPase_P-typ_TM_dom_sf"/>
</dbReference>
<dbReference type="GO" id="GO:0016020">
    <property type="term" value="C:membrane"/>
    <property type="evidence" value="ECO:0007669"/>
    <property type="project" value="UniProtKB-SubCell"/>
</dbReference>
<comment type="subcellular location">
    <subcellularLocation>
        <location evidence="1 9">Membrane</location>
        <topology evidence="1 9">Multi-pass membrane protein</topology>
    </subcellularLocation>
</comment>
<keyword evidence="7 9" id="KW-1278">Translocase</keyword>
<dbReference type="InterPro" id="IPR004014">
    <property type="entry name" value="ATPase_P-typ_cation-transptr_N"/>
</dbReference>
<feature type="domain" description="P5B-type ATPase N-terminal" evidence="12">
    <location>
        <begin position="18"/>
        <end position="121"/>
    </location>
</feature>
<dbReference type="InterPro" id="IPR047819">
    <property type="entry name" value="P5A-ATPase_N"/>
</dbReference>
<evidence type="ECO:0000256" key="1">
    <source>
        <dbReference type="ARBA" id="ARBA00004141"/>
    </source>
</evidence>
<keyword evidence="2" id="KW-0597">Phosphoprotein</keyword>
<dbReference type="RefSeq" id="XP_053585053.1">
    <property type="nucleotide sequence ID" value="XM_053730281.1"/>
</dbReference>
<comment type="catalytic activity">
    <reaction evidence="8 9">
        <text>ATP + H2O = ADP + phosphate + H(+)</text>
        <dbReference type="Rhea" id="RHEA:13065"/>
        <dbReference type="ChEBI" id="CHEBI:15377"/>
        <dbReference type="ChEBI" id="CHEBI:15378"/>
        <dbReference type="ChEBI" id="CHEBI:30616"/>
        <dbReference type="ChEBI" id="CHEBI:43474"/>
        <dbReference type="ChEBI" id="CHEBI:456216"/>
    </reaction>
</comment>
<evidence type="ECO:0000256" key="3">
    <source>
        <dbReference type="ARBA" id="ARBA00022723"/>
    </source>
</evidence>
<dbReference type="Proteomes" id="UP000483820">
    <property type="component" value="Chromosome IV"/>
</dbReference>
<dbReference type="EMBL" id="WUAV01000004">
    <property type="protein sequence ID" value="KAF1757968.1"/>
    <property type="molecule type" value="Genomic_DNA"/>
</dbReference>
<dbReference type="InterPro" id="IPR008250">
    <property type="entry name" value="ATPase_P-typ_transduc_dom_A_sf"/>
</dbReference>
<name>A0A6A5GR93_CAERE</name>
<evidence type="ECO:0000256" key="8">
    <source>
        <dbReference type="ARBA" id="ARBA00049360"/>
    </source>
</evidence>
<evidence type="ECO:0000259" key="10">
    <source>
        <dbReference type="Pfam" id="PF00122"/>
    </source>
</evidence>
<feature type="transmembrane region" description="Helical" evidence="9">
    <location>
        <begin position="187"/>
        <end position="209"/>
    </location>
</feature>
<evidence type="ECO:0000256" key="2">
    <source>
        <dbReference type="ARBA" id="ARBA00022553"/>
    </source>
</evidence>
<organism evidence="13 14">
    <name type="scientific">Caenorhabditis remanei</name>
    <name type="common">Caenorhabditis vulgaris</name>
    <dbReference type="NCBI Taxonomy" id="31234"/>
    <lineage>
        <taxon>Eukaryota</taxon>
        <taxon>Metazoa</taxon>
        <taxon>Ecdysozoa</taxon>
        <taxon>Nematoda</taxon>
        <taxon>Chromadorea</taxon>
        <taxon>Rhabditida</taxon>
        <taxon>Rhabditina</taxon>
        <taxon>Rhabditomorpha</taxon>
        <taxon>Rhabditoidea</taxon>
        <taxon>Rhabditidae</taxon>
        <taxon>Peloderinae</taxon>
        <taxon>Caenorhabditis</taxon>
    </lineage>
</organism>
<evidence type="ECO:0000313" key="14">
    <source>
        <dbReference type="Proteomes" id="UP000483820"/>
    </source>
</evidence>
<dbReference type="GO" id="GO:0140358">
    <property type="term" value="F:P-type transmembrane transporter activity"/>
    <property type="evidence" value="ECO:0007669"/>
    <property type="project" value="InterPro"/>
</dbReference>
<dbReference type="CTD" id="9798302"/>
<accession>A0A6A5GR93</accession>
<dbReference type="SUPFAM" id="SSF81653">
    <property type="entry name" value="Calcium ATPase, transduction domain A"/>
    <property type="match status" value="1"/>
</dbReference>
<dbReference type="Pfam" id="PF00690">
    <property type="entry name" value="Cation_ATPase_N"/>
    <property type="match status" value="1"/>
</dbReference>
<dbReference type="Gene3D" id="2.70.150.10">
    <property type="entry name" value="Calcium-transporting ATPase, cytoplasmic transduction domain A"/>
    <property type="match status" value="1"/>
</dbReference>
<dbReference type="InterPro" id="IPR059000">
    <property type="entry name" value="ATPase_P-type_domA"/>
</dbReference>
<dbReference type="SUPFAM" id="SSF81665">
    <property type="entry name" value="Calcium ATPase, transmembrane domain M"/>
    <property type="match status" value="1"/>
</dbReference>
<dbReference type="GO" id="GO:0019829">
    <property type="term" value="F:ATPase-coupled monoatomic cation transmembrane transporter activity"/>
    <property type="evidence" value="ECO:0007669"/>
    <property type="project" value="UniProtKB-UniRule"/>
</dbReference>
<sequence>MVEAGGARRHRMTLESGDHTLTLFAYRTGPFKTVLFYVLTFLTLGIFRLILHWKQKWDVKVRMVPCTFESAEYIYIVDNHNVTELQPVLRKPNVMIPSANGEMQKSAELRWFVFRKLEYIWIDNTDSEETADESDCCWKTSFDIANQIPCRSLLSVSEGNSGLSSSEISRRLEFYGRNEIVVQLRPILYLLFMEVITPFYVFQIFSVTVWYNDEYAYYASLIVVLSLASIVMDVYQIRSQEIRLRSMVHSTESVEVIRDGKEMTIGSDQLVPGDILLIPPHGCLMQCDSVLMNGTVIVNESVLTGESVPITKVALTDETHDSIFNIEKNSKNVLFCGTQVLQTRFYRGKKVKEMLERGLLELVERHHELEQLILRILQERDKMLLVVELLCNLPHHMLHELVVWHGTQIQEHLIEYALFLSTCHQGLSAKIRKNMKKLVN</sequence>